<accession>F8MIQ2</accession>
<dbReference type="VEuPathDB" id="FungiDB:NEUTE1DRAFT_108564"/>
<dbReference type="HOGENOM" id="CLU_1225070_0_0_1"/>
<protein>
    <submittedName>
        <fullName evidence="2">Uncharacterized protein</fullName>
    </submittedName>
</protein>
<evidence type="ECO:0000256" key="1">
    <source>
        <dbReference type="SAM" id="MobiDB-lite"/>
    </source>
</evidence>
<feature type="compositionally biased region" description="Basic and acidic residues" evidence="1">
    <location>
        <begin position="50"/>
        <end position="63"/>
    </location>
</feature>
<name>F8MIQ2_NEUT8</name>
<dbReference type="KEGG" id="nte:NEUTE1DRAFT108564"/>
<keyword evidence="3" id="KW-1185">Reference proteome</keyword>
<feature type="compositionally biased region" description="Basic and acidic residues" evidence="1">
    <location>
        <begin position="22"/>
        <end position="35"/>
    </location>
</feature>
<feature type="region of interest" description="Disordered" evidence="1">
    <location>
        <begin position="1"/>
        <end position="68"/>
    </location>
</feature>
<dbReference type="GeneID" id="20822412"/>
<organism evidence="2 3">
    <name type="scientific">Neurospora tetrasperma (strain FGSC 2508 / ATCC MYA-4615 / P0657)</name>
    <dbReference type="NCBI Taxonomy" id="510951"/>
    <lineage>
        <taxon>Eukaryota</taxon>
        <taxon>Fungi</taxon>
        <taxon>Dikarya</taxon>
        <taxon>Ascomycota</taxon>
        <taxon>Pezizomycotina</taxon>
        <taxon>Sordariomycetes</taxon>
        <taxon>Sordariomycetidae</taxon>
        <taxon>Sordariales</taxon>
        <taxon>Sordariaceae</taxon>
        <taxon>Neurospora</taxon>
    </lineage>
</organism>
<dbReference type="RefSeq" id="XP_009849291.1">
    <property type="nucleotide sequence ID" value="XM_009850989.1"/>
</dbReference>
<dbReference type="AlphaFoldDB" id="F8MIQ2"/>
<sequence length="216" mass="22894">MEGQEGVLITRVVGTQGNPFKGLEETEQMSKRDEDSGVLSVSAESQPETQSERCAAKGGRGPESEPLPVVASGRLPSVVPAAPVPLPNNRGGTALGAAGAARRTARPVPLLPLTYLPLPLPPSTQVAQAYKPVFLEMPAPFPAVQVAYGHFFALLGALKSIFKIPLYVVNSSFQEAAAVEVPSQVQLPTIYDNLTPHADHTQSVSPNNMKSYLCKI</sequence>
<evidence type="ECO:0000313" key="2">
    <source>
        <dbReference type="EMBL" id="EGO59004.1"/>
    </source>
</evidence>
<dbReference type="Proteomes" id="UP000008065">
    <property type="component" value="Unassembled WGS sequence"/>
</dbReference>
<gene>
    <name evidence="2" type="ORF">NEUTE1DRAFT_108564</name>
</gene>
<dbReference type="EMBL" id="GL891303">
    <property type="protein sequence ID" value="EGO59004.1"/>
    <property type="molecule type" value="Genomic_DNA"/>
</dbReference>
<evidence type="ECO:0000313" key="3">
    <source>
        <dbReference type="Proteomes" id="UP000008065"/>
    </source>
</evidence>
<reference evidence="3" key="1">
    <citation type="journal article" date="2011" name="Genetics">
        <title>Massive changes in genome architecture accompany the transition to self-fertility in the filamentous fungus Neurospora tetrasperma.</title>
        <authorList>
            <person name="Ellison C.E."/>
            <person name="Stajich J.E."/>
            <person name="Jacobson D.J."/>
            <person name="Natvig D.O."/>
            <person name="Lapidus A."/>
            <person name="Foster B."/>
            <person name="Aerts A."/>
            <person name="Riley R."/>
            <person name="Lindquist E.A."/>
            <person name="Grigoriev I.V."/>
            <person name="Taylor J.W."/>
        </authorList>
    </citation>
    <scope>NUCLEOTIDE SEQUENCE [LARGE SCALE GENOMIC DNA]</scope>
    <source>
        <strain evidence="3">FGSC 2508 / P0657</strain>
    </source>
</reference>
<proteinExistence type="predicted"/>